<dbReference type="PANTHER" id="PTHR23196">
    <property type="entry name" value="PAX TRANSCRIPTION ACTIVATION DOMAIN INTERACTING PROTEIN"/>
    <property type="match status" value="1"/>
</dbReference>
<dbReference type="InterPro" id="IPR036420">
    <property type="entry name" value="BRCT_dom_sf"/>
</dbReference>
<feature type="non-terminal residue" evidence="8">
    <location>
        <position position="1"/>
    </location>
</feature>
<comment type="caution">
    <text evidence="8">The sequence shown here is derived from an EMBL/GenBank/DDBJ whole genome shotgun (WGS) entry which is preliminary data.</text>
</comment>
<keyword evidence="2" id="KW-0597">Phosphoprotein</keyword>
<keyword evidence="3" id="KW-0227">DNA damage</keyword>
<evidence type="ECO:0000313" key="8">
    <source>
        <dbReference type="EMBL" id="NWX04037.1"/>
    </source>
</evidence>
<dbReference type="GO" id="GO:0006281">
    <property type="term" value="P:DNA repair"/>
    <property type="evidence" value="ECO:0007669"/>
    <property type="project" value="UniProtKB-KW"/>
</dbReference>
<name>A0A7K6T0T0_CALNI</name>
<evidence type="ECO:0000256" key="1">
    <source>
        <dbReference type="ARBA" id="ARBA00004123"/>
    </source>
</evidence>
<evidence type="ECO:0000256" key="5">
    <source>
        <dbReference type="ARBA" id="ARBA00023242"/>
    </source>
</evidence>
<dbReference type="AlphaFoldDB" id="A0A7K6T0T0"/>
<organism evidence="8 9">
    <name type="scientific">Caloenas nicobarica</name>
    <name type="common">Nicobar pigeon</name>
    <dbReference type="NCBI Taxonomy" id="187106"/>
    <lineage>
        <taxon>Eukaryota</taxon>
        <taxon>Metazoa</taxon>
        <taxon>Chordata</taxon>
        <taxon>Craniata</taxon>
        <taxon>Vertebrata</taxon>
        <taxon>Euteleostomi</taxon>
        <taxon>Archelosauria</taxon>
        <taxon>Archosauria</taxon>
        <taxon>Dinosauria</taxon>
        <taxon>Saurischia</taxon>
        <taxon>Theropoda</taxon>
        <taxon>Coelurosauria</taxon>
        <taxon>Aves</taxon>
        <taxon>Neognathae</taxon>
        <taxon>Neoaves</taxon>
        <taxon>Columbimorphae</taxon>
        <taxon>Columbiformes</taxon>
        <taxon>Columbidae</taxon>
        <taxon>Caloenas</taxon>
    </lineage>
</organism>
<keyword evidence="4" id="KW-0234">DNA repair</keyword>
<dbReference type="EMBL" id="VZSB01001593">
    <property type="protein sequence ID" value="NWX04037.1"/>
    <property type="molecule type" value="Genomic_DNA"/>
</dbReference>
<dbReference type="SUPFAM" id="SSF52113">
    <property type="entry name" value="BRCT domain"/>
    <property type="match status" value="1"/>
</dbReference>
<reference evidence="8 9" key="1">
    <citation type="submission" date="2019-09" db="EMBL/GenBank/DDBJ databases">
        <title>Bird 10,000 Genomes (B10K) Project - Family phase.</title>
        <authorList>
            <person name="Zhang G."/>
        </authorList>
    </citation>
    <scope>NUCLEOTIDE SEQUENCE [LARGE SCALE GENOMIC DNA]</scope>
    <source>
        <strain evidence="8">OUT-0007</strain>
        <tissue evidence="8">Blood</tissue>
    </source>
</reference>
<dbReference type="PANTHER" id="PTHR23196:SF34">
    <property type="entry name" value="MEDIATOR OF DNA DAMAGE CHECKPOINT PROTEIN 1"/>
    <property type="match status" value="1"/>
</dbReference>
<dbReference type="InterPro" id="IPR051579">
    <property type="entry name" value="DDR_Transcriptional_Reg"/>
</dbReference>
<keyword evidence="9" id="KW-1185">Reference proteome</keyword>
<evidence type="ECO:0000259" key="7">
    <source>
        <dbReference type="PROSITE" id="PS50172"/>
    </source>
</evidence>
<comment type="subcellular location">
    <subcellularLocation>
        <location evidence="1">Nucleus</location>
    </subcellularLocation>
</comment>
<feature type="region of interest" description="Disordered" evidence="6">
    <location>
        <begin position="1"/>
        <end position="23"/>
    </location>
</feature>
<accession>A0A7K6T0T0</accession>
<keyword evidence="5" id="KW-0539">Nucleus</keyword>
<evidence type="ECO:0000313" key="9">
    <source>
        <dbReference type="Proteomes" id="UP000546235"/>
    </source>
</evidence>
<dbReference type="Gene3D" id="3.40.50.10190">
    <property type="entry name" value="BRCT domain"/>
    <property type="match status" value="1"/>
</dbReference>
<dbReference type="InterPro" id="IPR001357">
    <property type="entry name" value="BRCT_dom"/>
</dbReference>
<sequence>QQEEAESPLVPRPKLRPRVGPSNNPPQVLFTGLVAAPALLVALGTLGGSVATDVTGCSHLVTDRVRRTVKFLCGVARGIPIVTPQWLLQAMGVWGQKREFRGHGGRGDNGGALGDRRALGDMGQRPWGQGTKALGTREVALGTRWLLGTWGGGLGDMTVLGEKDGALGDMGCGLGDRGVFGNNGVGHGTRWLLGDRG</sequence>
<dbReference type="Proteomes" id="UP000546235">
    <property type="component" value="Unassembled WGS sequence"/>
</dbReference>
<dbReference type="SMART" id="SM00292">
    <property type="entry name" value="BRCT"/>
    <property type="match status" value="1"/>
</dbReference>
<evidence type="ECO:0000256" key="6">
    <source>
        <dbReference type="SAM" id="MobiDB-lite"/>
    </source>
</evidence>
<evidence type="ECO:0000256" key="3">
    <source>
        <dbReference type="ARBA" id="ARBA00022763"/>
    </source>
</evidence>
<protein>
    <submittedName>
        <fullName evidence="8">MDC1 protein</fullName>
    </submittedName>
</protein>
<dbReference type="PROSITE" id="PS50172">
    <property type="entry name" value="BRCT"/>
    <property type="match status" value="1"/>
</dbReference>
<feature type="domain" description="BRCT" evidence="7">
    <location>
        <begin position="25"/>
        <end position="91"/>
    </location>
</feature>
<dbReference type="Pfam" id="PF16770">
    <property type="entry name" value="RTT107_BRCT_5"/>
    <property type="match status" value="1"/>
</dbReference>
<dbReference type="GO" id="GO:0005634">
    <property type="term" value="C:nucleus"/>
    <property type="evidence" value="ECO:0007669"/>
    <property type="project" value="UniProtKB-SubCell"/>
</dbReference>
<proteinExistence type="predicted"/>
<dbReference type="CDD" id="cd17744">
    <property type="entry name" value="BRCT_MDC1_rpt1"/>
    <property type="match status" value="1"/>
</dbReference>
<evidence type="ECO:0000256" key="4">
    <source>
        <dbReference type="ARBA" id="ARBA00023204"/>
    </source>
</evidence>
<evidence type="ECO:0000256" key="2">
    <source>
        <dbReference type="ARBA" id="ARBA00022553"/>
    </source>
</evidence>
<feature type="non-terminal residue" evidence="8">
    <location>
        <position position="197"/>
    </location>
</feature>
<gene>
    <name evidence="8" type="primary">Mdc1</name>
    <name evidence="8" type="ORF">CALNIC_R15250</name>
</gene>